<dbReference type="PROSITE" id="PS50011">
    <property type="entry name" value="PROTEIN_KINASE_DOM"/>
    <property type="match status" value="1"/>
</dbReference>
<evidence type="ECO:0000259" key="3">
    <source>
        <dbReference type="PROSITE" id="PS50011"/>
    </source>
</evidence>
<dbReference type="EMBL" id="LXQA010138999">
    <property type="protein sequence ID" value="MCI23987.1"/>
    <property type="molecule type" value="Genomic_DNA"/>
</dbReference>
<evidence type="ECO:0000256" key="2">
    <source>
        <dbReference type="ARBA" id="ARBA00022840"/>
    </source>
</evidence>
<comment type="caution">
    <text evidence="4">The sequence shown here is derived from an EMBL/GenBank/DDBJ whole genome shotgun (WGS) entry which is preliminary data.</text>
</comment>
<keyword evidence="4" id="KW-0418">Kinase</keyword>
<name>A0A392QJA2_9FABA</name>
<accession>A0A392QJA2</accession>
<evidence type="ECO:0000313" key="5">
    <source>
        <dbReference type="Proteomes" id="UP000265520"/>
    </source>
</evidence>
<evidence type="ECO:0000313" key="4">
    <source>
        <dbReference type="EMBL" id="MCI23987.1"/>
    </source>
</evidence>
<dbReference type="GO" id="GO:0005524">
    <property type="term" value="F:ATP binding"/>
    <property type="evidence" value="ECO:0007669"/>
    <property type="project" value="UniProtKB-KW"/>
</dbReference>
<proteinExistence type="predicted"/>
<organism evidence="4 5">
    <name type="scientific">Trifolium medium</name>
    <dbReference type="NCBI Taxonomy" id="97028"/>
    <lineage>
        <taxon>Eukaryota</taxon>
        <taxon>Viridiplantae</taxon>
        <taxon>Streptophyta</taxon>
        <taxon>Embryophyta</taxon>
        <taxon>Tracheophyta</taxon>
        <taxon>Spermatophyta</taxon>
        <taxon>Magnoliopsida</taxon>
        <taxon>eudicotyledons</taxon>
        <taxon>Gunneridae</taxon>
        <taxon>Pentapetalae</taxon>
        <taxon>rosids</taxon>
        <taxon>fabids</taxon>
        <taxon>Fabales</taxon>
        <taxon>Fabaceae</taxon>
        <taxon>Papilionoideae</taxon>
        <taxon>50 kb inversion clade</taxon>
        <taxon>NPAAA clade</taxon>
        <taxon>Hologalegina</taxon>
        <taxon>IRL clade</taxon>
        <taxon>Trifolieae</taxon>
        <taxon>Trifolium</taxon>
    </lineage>
</organism>
<keyword evidence="1" id="KW-0547">Nucleotide-binding</keyword>
<reference evidence="4 5" key="1">
    <citation type="journal article" date="2018" name="Front. Plant Sci.">
        <title>Red Clover (Trifolium pratense) and Zigzag Clover (T. medium) - A Picture of Genomic Similarities and Differences.</title>
        <authorList>
            <person name="Dluhosova J."/>
            <person name="Istvanek J."/>
            <person name="Nedelnik J."/>
            <person name="Repkova J."/>
        </authorList>
    </citation>
    <scope>NUCLEOTIDE SEQUENCE [LARGE SCALE GENOMIC DNA]</scope>
    <source>
        <strain evidence="5">cv. 10/8</strain>
        <tissue evidence="4">Leaf</tissue>
    </source>
</reference>
<dbReference type="Pfam" id="PF00069">
    <property type="entry name" value="Pkinase"/>
    <property type="match status" value="1"/>
</dbReference>
<dbReference type="SUPFAM" id="SSF56112">
    <property type="entry name" value="Protein kinase-like (PK-like)"/>
    <property type="match status" value="1"/>
</dbReference>
<feature type="domain" description="Protein kinase" evidence="3">
    <location>
        <begin position="1"/>
        <end position="50"/>
    </location>
</feature>
<dbReference type="InterPro" id="IPR000719">
    <property type="entry name" value="Prot_kinase_dom"/>
</dbReference>
<dbReference type="AlphaFoldDB" id="A0A392QJA2"/>
<keyword evidence="5" id="KW-1185">Reference proteome</keyword>
<keyword evidence="4" id="KW-0808">Transferase</keyword>
<feature type="non-terminal residue" evidence="4">
    <location>
        <position position="1"/>
    </location>
</feature>
<dbReference type="PANTHER" id="PTHR24055">
    <property type="entry name" value="MITOGEN-ACTIVATED PROTEIN KINASE"/>
    <property type="match status" value="1"/>
</dbReference>
<dbReference type="Proteomes" id="UP000265520">
    <property type="component" value="Unassembled WGS sequence"/>
</dbReference>
<dbReference type="GO" id="GO:0004672">
    <property type="term" value="F:protein kinase activity"/>
    <property type="evidence" value="ECO:0007669"/>
    <property type="project" value="InterPro"/>
</dbReference>
<dbReference type="Gene3D" id="1.10.510.10">
    <property type="entry name" value="Transferase(Phosphotransferase) domain 1"/>
    <property type="match status" value="1"/>
</dbReference>
<protein>
    <submittedName>
        <fullName evidence="4">Cyclin-dependent kinase F-4-like</fullName>
    </submittedName>
</protein>
<dbReference type="InterPro" id="IPR050117">
    <property type="entry name" value="MAPK"/>
</dbReference>
<sequence>YRAPEVLLQSSLYSSKVDMWAMGAIMSELFTLSPLFPGTRYHVLSISLCF</sequence>
<evidence type="ECO:0000256" key="1">
    <source>
        <dbReference type="ARBA" id="ARBA00022741"/>
    </source>
</evidence>
<keyword evidence="2" id="KW-0067">ATP-binding</keyword>
<dbReference type="InterPro" id="IPR011009">
    <property type="entry name" value="Kinase-like_dom_sf"/>
</dbReference>